<evidence type="ECO:0000313" key="4">
    <source>
        <dbReference type="Proteomes" id="UP000249066"/>
    </source>
</evidence>
<dbReference type="SUPFAM" id="SSF48452">
    <property type="entry name" value="TPR-like"/>
    <property type="match status" value="1"/>
</dbReference>
<dbReference type="InterPro" id="IPR019734">
    <property type="entry name" value="TPR_rpt"/>
</dbReference>
<dbReference type="EMBL" id="QFNN01000043">
    <property type="protein sequence ID" value="PZO89871.1"/>
    <property type="molecule type" value="Genomic_DNA"/>
</dbReference>
<dbReference type="Pfam" id="PF13181">
    <property type="entry name" value="TPR_8"/>
    <property type="match status" value="1"/>
</dbReference>
<dbReference type="PROSITE" id="PS50005">
    <property type="entry name" value="TPR"/>
    <property type="match status" value="2"/>
</dbReference>
<proteinExistence type="predicted"/>
<gene>
    <name evidence="3" type="ORF">DI623_08695</name>
</gene>
<feature type="repeat" description="TPR" evidence="1">
    <location>
        <begin position="68"/>
        <end position="101"/>
    </location>
</feature>
<feature type="chain" id="PRO_5015851028" evidence="2">
    <location>
        <begin position="26"/>
        <end position="176"/>
    </location>
</feature>
<sequence length="176" mass="18303">MRFTPTALALSLALLTMSSAGQSQRADSQLDPRSVAMVVKGDALRRAGDFAGATDMYESALAIDPRNRPAFIALGQTAQAQGLPGKAIRMYREALNLEPNDLTALADQGDAMVQKGAVNKAKENLAKIKGLCSKTCPEGNRLAAVIAKGPPPAVLAAQAAPKAPAIGEDAKPQKPE</sequence>
<evidence type="ECO:0000256" key="1">
    <source>
        <dbReference type="PROSITE-ProRule" id="PRU00339"/>
    </source>
</evidence>
<dbReference type="Proteomes" id="UP000249066">
    <property type="component" value="Unassembled WGS sequence"/>
</dbReference>
<evidence type="ECO:0000256" key="2">
    <source>
        <dbReference type="SAM" id="SignalP"/>
    </source>
</evidence>
<evidence type="ECO:0000313" key="3">
    <source>
        <dbReference type="EMBL" id="PZO89871.1"/>
    </source>
</evidence>
<dbReference type="Gene3D" id="1.25.40.10">
    <property type="entry name" value="Tetratricopeptide repeat domain"/>
    <property type="match status" value="1"/>
</dbReference>
<reference evidence="3 4" key="1">
    <citation type="submission" date="2017-08" db="EMBL/GenBank/DDBJ databases">
        <title>Infants hospitalized years apart are colonized by the same room-sourced microbial strains.</title>
        <authorList>
            <person name="Brooks B."/>
            <person name="Olm M.R."/>
            <person name="Firek B.A."/>
            <person name="Baker R."/>
            <person name="Thomas B.C."/>
            <person name="Morowitz M.J."/>
            <person name="Banfield J.F."/>
        </authorList>
    </citation>
    <scope>NUCLEOTIDE SEQUENCE [LARGE SCALE GENOMIC DNA]</scope>
    <source>
        <strain evidence="3">S2_018_000_R2_101</strain>
    </source>
</reference>
<organism evidence="3 4">
    <name type="scientific">Sphingomonas sanxanigenens</name>
    <dbReference type="NCBI Taxonomy" id="397260"/>
    <lineage>
        <taxon>Bacteria</taxon>
        <taxon>Pseudomonadati</taxon>
        <taxon>Pseudomonadota</taxon>
        <taxon>Alphaproteobacteria</taxon>
        <taxon>Sphingomonadales</taxon>
        <taxon>Sphingomonadaceae</taxon>
        <taxon>Sphingomonas</taxon>
    </lineage>
</organism>
<feature type="signal peptide" evidence="2">
    <location>
        <begin position="1"/>
        <end position="25"/>
    </location>
</feature>
<protein>
    <submittedName>
        <fullName evidence="3">Uncharacterized protein</fullName>
    </submittedName>
</protein>
<keyword evidence="1" id="KW-0802">TPR repeat</keyword>
<accession>A0A2W5C425</accession>
<name>A0A2W5C425_9SPHN</name>
<dbReference type="SMART" id="SM00028">
    <property type="entry name" value="TPR"/>
    <property type="match status" value="2"/>
</dbReference>
<comment type="caution">
    <text evidence="3">The sequence shown here is derived from an EMBL/GenBank/DDBJ whole genome shotgun (WGS) entry which is preliminary data.</text>
</comment>
<dbReference type="InterPro" id="IPR011990">
    <property type="entry name" value="TPR-like_helical_dom_sf"/>
</dbReference>
<dbReference type="AlphaFoldDB" id="A0A2W5C425"/>
<keyword evidence="2" id="KW-0732">Signal</keyword>
<feature type="repeat" description="TPR" evidence="1">
    <location>
        <begin position="34"/>
        <end position="67"/>
    </location>
</feature>